<reference evidence="1 2" key="1">
    <citation type="submission" date="2020-08" db="EMBL/GenBank/DDBJ databases">
        <title>Genomic Encyclopedia of Type Strains, Phase IV (KMG-IV): sequencing the most valuable type-strain genomes for metagenomic binning, comparative biology and taxonomic classification.</title>
        <authorList>
            <person name="Goeker M."/>
        </authorList>
    </citation>
    <scope>NUCLEOTIDE SEQUENCE [LARGE SCALE GENOMIC DNA]</scope>
    <source>
        <strain evidence="1 2">DSM 103462</strain>
    </source>
</reference>
<proteinExistence type="predicted"/>
<keyword evidence="2" id="KW-1185">Reference proteome</keyword>
<sequence>MNYLDYYCVLLKRKFLATGKIQDNDISGYQTKELKKNLFTAMSTKTLKEYDNSDGDEIRKGRINMIRSSAAMIYNLLGNDNIVISKNEFLPAGEYKKEFEKKYKSINVINPKTKRPFEANLDAWLYNDDCEIFIESKCMEWLQNSHDKELAKSYVKYSSKYFHSESAELFRTVGNEISLSQYDSCQMFRHTLAIYNYLMDNPKKGKKIYLVNVVWEPDEKQLPEEIRELYKHQLELEHSEFAFFYEKMKSIISQIKADTSSDFDILYLPVREFYSVLEYKSQTQKEFVQRYL</sequence>
<dbReference type="AlphaFoldDB" id="A0A7W8GAM9"/>
<accession>A0A7W8GAM9</accession>
<comment type="caution">
    <text evidence="1">The sequence shown here is derived from an EMBL/GenBank/DDBJ whole genome shotgun (WGS) entry which is preliminary data.</text>
</comment>
<name>A0A7W8GAM9_9SPIR</name>
<evidence type="ECO:0000313" key="2">
    <source>
        <dbReference type="Proteomes" id="UP000518887"/>
    </source>
</evidence>
<dbReference type="RefSeq" id="WP_184660384.1">
    <property type="nucleotide sequence ID" value="NZ_CP031518.1"/>
</dbReference>
<gene>
    <name evidence="1" type="ORF">HNP76_002180</name>
</gene>
<dbReference type="EMBL" id="JACHFQ010000006">
    <property type="protein sequence ID" value="MBB5226799.1"/>
    <property type="molecule type" value="Genomic_DNA"/>
</dbReference>
<organism evidence="1 2">
    <name type="scientific">Treponema ruminis</name>
    <dbReference type="NCBI Taxonomy" id="744515"/>
    <lineage>
        <taxon>Bacteria</taxon>
        <taxon>Pseudomonadati</taxon>
        <taxon>Spirochaetota</taxon>
        <taxon>Spirochaetia</taxon>
        <taxon>Spirochaetales</taxon>
        <taxon>Treponemataceae</taxon>
        <taxon>Treponema</taxon>
    </lineage>
</organism>
<dbReference type="Proteomes" id="UP000518887">
    <property type="component" value="Unassembled WGS sequence"/>
</dbReference>
<protein>
    <submittedName>
        <fullName evidence="1">Uncharacterized protein</fullName>
    </submittedName>
</protein>
<evidence type="ECO:0000313" key="1">
    <source>
        <dbReference type="EMBL" id="MBB5226799.1"/>
    </source>
</evidence>